<evidence type="ECO:0000256" key="4">
    <source>
        <dbReference type="ARBA" id="ARBA00022989"/>
    </source>
</evidence>
<dbReference type="GO" id="GO:0015920">
    <property type="term" value="P:lipopolysaccharide transport"/>
    <property type="evidence" value="ECO:0007669"/>
    <property type="project" value="TreeGrafter"/>
</dbReference>
<dbReference type="STRING" id="360107.CHAB381_0972"/>
<keyword evidence="4 6" id="KW-1133">Transmembrane helix</keyword>
<dbReference type="OrthoDB" id="5372422at2"/>
<dbReference type="eggNOG" id="COG0795">
    <property type="taxonomic scope" value="Bacteria"/>
</dbReference>
<reference evidence="8" key="1">
    <citation type="submission" date="2007-07" db="EMBL/GenBank/DDBJ databases">
        <title>Complete genome sequence of Campylobacter hominis ATCC BAA-381, a commensal isolated from the human gastrointestinal tract.</title>
        <authorList>
            <person name="Fouts D.E."/>
            <person name="Mongodin E.F."/>
            <person name="Puiu D."/>
            <person name="Sebastian Y."/>
            <person name="Miller W.G."/>
            <person name="Mandrell R.E."/>
            <person name="Nelson K.E."/>
        </authorList>
    </citation>
    <scope>NUCLEOTIDE SEQUENCE [LARGE SCALE GENOMIC DNA]</scope>
    <source>
        <strain evidence="8">ATCC BAA-381 / LMG 19568 / NCTC 13146 / CH001A</strain>
    </source>
</reference>
<dbReference type="RefSeq" id="WP_012108826.1">
    <property type="nucleotide sequence ID" value="NC_009714.1"/>
</dbReference>
<keyword evidence="2" id="KW-1003">Cell membrane</keyword>
<dbReference type="PANTHER" id="PTHR33529:SF7">
    <property type="entry name" value="LIPOPOLYSACCHARIDE EXPORT SYSTEM PERMEASE PROTEIN LPTF"/>
    <property type="match status" value="1"/>
</dbReference>
<name>A7I1Z2_CAMHC</name>
<accession>A7I1Z2</accession>
<evidence type="ECO:0000256" key="3">
    <source>
        <dbReference type="ARBA" id="ARBA00022692"/>
    </source>
</evidence>
<dbReference type="PANTHER" id="PTHR33529">
    <property type="entry name" value="SLR0882 PROTEIN-RELATED"/>
    <property type="match status" value="1"/>
</dbReference>
<dbReference type="InterPro" id="IPR005495">
    <property type="entry name" value="LptG/LptF_permease"/>
</dbReference>
<feature type="transmembrane region" description="Helical" evidence="6">
    <location>
        <begin position="259"/>
        <end position="282"/>
    </location>
</feature>
<feature type="transmembrane region" description="Helical" evidence="6">
    <location>
        <begin position="12"/>
        <end position="36"/>
    </location>
</feature>
<comment type="subcellular location">
    <subcellularLocation>
        <location evidence="1">Cell membrane</location>
        <topology evidence="1">Multi-pass membrane protein</topology>
    </subcellularLocation>
</comment>
<organism evidence="7 8">
    <name type="scientific">Campylobacter hominis (strain ATCC BAA-381 / DSM 21671 / CCUG 45161 / LMG 19568 / NCTC 13146 / CH001A)</name>
    <dbReference type="NCBI Taxonomy" id="360107"/>
    <lineage>
        <taxon>Bacteria</taxon>
        <taxon>Pseudomonadati</taxon>
        <taxon>Campylobacterota</taxon>
        <taxon>Epsilonproteobacteria</taxon>
        <taxon>Campylobacterales</taxon>
        <taxon>Campylobacteraceae</taxon>
        <taxon>Campylobacter</taxon>
    </lineage>
</organism>
<dbReference type="GO" id="GO:0043190">
    <property type="term" value="C:ATP-binding cassette (ABC) transporter complex"/>
    <property type="evidence" value="ECO:0007669"/>
    <property type="project" value="TreeGrafter"/>
</dbReference>
<evidence type="ECO:0000256" key="2">
    <source>
        <dbReference type="ARBA" id="ARBA00022475"/>
    </source>
</evidence>
<proteinExistence type="predicted"/>
<dbReference type="EMBL" id="CP000776">
    <property type="protein sequence ID" value="ABS52003.1"/>
    <property type="molecule type" value="Genomic_DNA"/>
</dbReference>
<dbReference type="Pfam" id="PF03739">
    <property type="entry name" value="LptF_LptG"/>
    <property type="match status" value="1"/>
</dbReference>
<sequence>MYRAEKYLFSNFLSTFASLFSTLFLIMSIIFFLQIARITSFVEINLYELTKLYLFMLPRILIFTIPISFFVALAMSLFRLSKENETIVLFTLGYSSEKIARFFLFLAFIVSVSMLLISLFMMPLAENLKDNFVSYKKISANLNIKSSEFGQKFSDWLVFIDDQKETNTGSIYENLILYHPKNKTSDERIILASSGEIANENSNFSLKLKNGKAYTNDEKKWHISYFDELIIRTVQKDKIKENGGILGYWKNEKNASKQLSIYVLVSLFPLASIYFAVSFGIVTYRYEKGFIYIGIFGVLFCYFAMIMIFAKQPLLAIPLTFFIFLILSYIFYRQKIARRY</sequence>
<dbReference type="Proteomes" id="UP000002407">
    <property type="component" value="Chromosome"/>
</dbReference>
<keyword evidence="8" id="KW-1185">Reference proteome</keyword>
<dbReference type="HOGENOM" id="CLU_070513_0_0_7"/>
<dbReference type="AlphaFoldDB" id="A7I1Z2"/>
<feature type="transmembrane region" description="Helical" evidence="6">
    <location>
        <begin position="56"/>
        <end position="78"/>
    </location>
</feature>
<evidence type="ECO:0000256" key="5">
    <source>
        <dbReference type="ARBA" id="ARBA00023136"/>
    </source>
</evidence>
<evidence type="ECO:0000256" key="6">
    <source>
        <dbReference type="SAM" id="Phobius"/>
    </source>
</evidence>
<feature type="transmembrane region" description="Helical" evidence="6">
    <location>
        <begin position="289"/>
        <end position="309"/>
    </location>
</feature>
<gene>
    <name evidence="7" type="ordered locus">CHAB381_0972</name>
</gene>
<feature type="transmembrane region" description="Helical" evidence="6">
    <location>
        <begin position="315"/>
        <end position="332"/>
    </location>
</feature>
<evidence type="ECO:0000313" key="7">
    <source>
        <dbReference type="EMBL" id="ABS52003.1"/>
    </source>
</evidence>
<evidence type="ECO:0000313" key="8">
    <source>
        <dbReference type="Proteomes" id="UP000002407"/>
    </source>
</evidence>
<keyword evidence="5 6" id="KW-0472">Membrane</keyword>
<protein>
    <submittedName>
        <fullName evidence="7">Putative permease, YjgP/YjgQ family</fullName>
    </submittedName>
</protein>
<feature type="transmembrane region" description="Helical" evidence="6">
    <location>
        <begin position="99"/>
        <end position="122"/>
    </location>
</feature>
<dbReference type="KEGG" id="cha:CHAB381_0972"/>
<keyword evidence="3 6" id="KW-0812">Transmembrane</keyword>
<evidence type="ECO:0000256" key="1">
    <source>
        <dbReference type="ARBA" id="ARBA00004651"/>
    </source>
</evidence>